<organism evidence="3">
    <name type="scientific">Chromera velia CCMP2878</name>
    <dbReference type="NCBI Taxonomy" id="1169474"/>
    <lineage>
        <taxon>Eukaryota</taxon>
        <taxon>Sar</taxon>
        <taxon>Alveolata</taxon>
        <taxon>Colpodellida</taxon>
        <taxon>Chromeraceae</taxon>
        <taxon>Chromera</taxon>
    </lineage>
</organism>
<name>A0A0G4HYH1_9ALVE</name>
<feature type="domain" description="EF-hand" evidence="2">
    <location>
        <begin position="246"/>
        <end position="281"/>
    </location>
</feature>
<feature type="region of interest" description="Disordered" evidence="1">
    <location>
        <begin position="417"/>
        <end position="475"/>
    </location>
</feature>
<dbReference type="EMBL" id="CDMZ01004387">
    <property type="protein sequence ID" value="CEM49588.1"/>
    <property type="molecule type" value="Genomic_DNA"/>
</dbReference>
<reference evidence="3" key="1">
    <citation type="submission" date="2014-11" db="EMBL/GenBank/DDBJ databases">
        <authorList>
            <person name="Otto D Thomas"/>
            <person name="Naeem Raeece"/>
        </authorList>
    </citation>
    <scope>NUCLEOTIDE SEQUENCE</scope>
</reference>
<evidence type="ECO:0000259" key="2">
    <source>
        <dbReference type="PROSITE" id="PS50222"/>
    </source>
</evidence>
<evidence type="ECO:0000256" key="1">
    <source>
        <dbReference type="SAM" id="MobiDB-lite"/>
    </source>
</evidence>
<feature type="region of interest" description="Disordered" evidence="1">
    <location>
        <begin position="1"/>
        <end position="58"/>
    </location>
</feature>
<evidence type="ECO:0000313" key="3">
    <source>
        <dbReference type="EMBL" id="CEM49588.1"/>
    </source>
</evidence>
<proteinExistence type="predicted"/>
<dbReference type="InterPro" id="IPR018247">
    <property type="entry name" value="EF_Hand_1_Ca_BS"/>
</dbReference>
<dbReference type="PROSITE" id="PS00018">
    <property type="entry name" value="EF_HAND_1"/>
    <property type="match status" value="1"/>
</dbReference>
<dbReference type="InterPro" id="IPR002048">
    <property type="entry name" value="EF_hand_dom"/>
</dbReference>
<feature type="compositionally biased region" description="Low complexity" evidence="1">
    <location>
        <begin position="460"/>
        <end position="475"/>
    </location>
</feature>
<protein>
    <recommendedName>
        <fullName evidence="2">EF-hand domain-containing protein</fullName>
    </recommendedName>
</protein>
<accession>A0A0G4HYH1</accession>
<sequence length="475" mass="50678">MAQARNLNLAGNKASAGSALTSPRGFGGGSTKVSPRGGPAAMVSPRGGASGGGEATDKGGKAAAAVVDIGRSMEKLVKMPAWQTLKASCFRNKWVCGSGVEMAHKLMSEFDWFMESLFSKGMDPYELEYFLADGLMEAAIRHDSECEAAKTKDRCLKVANSFMISAVRILCNKYMAKNPGGTPLSEPKDKVGRICSEFGKCSNKMADVTSAIMKVCRGRQLTWKEDNSNDLVNLTDWSLKLVKSPLYQATLEECFEAADTSGDNLVQFSELLTFGQRFHKQKVEKFFKNSSTAASVDDHLLQKHLGFVGKTVKDPLDPHDFLVFMKRFQAETLLLEGVTRRTAGDAASVRSAAREVQTLVEQLERAGLPSDPSNPGLPQRKSSEVFWGIFVSPDAGGGAGGGAGQADLTVEELQRRMEEMGSNGSNRKGRKSVGAGKNVRVQGGGHRGSLMTPGAGGDSGSSRSSSESGSSSDSD</sequence>
<dbReference type="AlphaFoldDB" id="A0A0G4HYH1"/>
<dbReference type="VEuPathDB" id="CryptoDB:Cvel_9497"/>
<gene>
    <name evidence="3" type="ORF">Cvel_9497</name>
</gene>
<dbReference type="PROSITE" id="PS50222">
    <property type="entry name" value="EF_HAND_2"/>
    <property type="match status" value="1"/>
</dbReference>
<dbReference type="GO" id="GO:0005509">
    <property type="term" value="F:calcium ion binding"/>
    <property type="evidence" value="ECO:0007669"/>
    <property type="project" value="InterPro"/>
</dbReference>